<name>A0A075ASA9_ROZAC</name>
<organism evidence="1 2">
    <name type="scientific">Rozella allomycis (strain CSF55)</name>
    <dbReference type="NCBI Taxonomy" id="988480"/>
    <lineage>
        <taxon>Eukaryota</taxon>
        <taxon>Fungi</taxon>
        <taxon>Fungi incertae sedis</taxon>
        <taxon>Cryptomycota</taxon>
        <taxon>Cryptomycota incertae sedis</taxon>
        <taxon>Rozella</taxon>
    </lineage>
</organism>
<evidence type="ECO:0000313" key="1">
    <source>
        <dbReference type="EMBL" id="EPZ33123.1"/>
    </source>
</evidence>
<dbReference type="AlphaFoldDB" id="A0A075ASA9"/>
<dbReference type="Proteomes" id="UP000030755">
    <property type="component" value="Unassembled WGS sequence"/>
</dbReference>
<dbReference type="HOGENOM" id="CLU_495357_0_0_1"/>
<keyword evidence="2" id="KW-1185">Reference proteome</keyword>
<evidence type="ECO:0000313" key="2">
    <source>
        <dbReference type="Proteomes" id="UP000030755"/>
    </source>
</evidence>
<sequence>MGKTTMCKYLATKHENNPLKAARDVGRLIVYEMKKYSRGDSELLWRDLIVHHLCYIFRGCTVDGIKFSELTMNKIVNGEAPGAHYTLVRWIKAVMTDNFRSITELIRLTNIAFGVSSTAKLVFILDEVQTFLEDCSFNRDTLHEDGSITKKVIHRTQLSCALTKLPANCYAIVGGIVDGNLKLIQNGDFNVRNIYLSPLTMQERFEYGKAEKNDNDPWTASFEDFLADHKLMSLMSLTYGVPRMCMIAVNVYWEHSKKPLTDLIGTYTNLLRLILSHIIMACGCGLKVRLTDLVPGTATTWVSMIQSAVVFPSGRAYEDKQSFIFPMFVVKPSKFLEVNELLSTTIPGVDVTKCFFDYSKWINNTAKGLHAIGIWWEDVVVNSLAVKYYLVKLSKERIRLSDLYDFENNTYIDIVIDLGKEIVLNAVEMDVNDLVEYAALFHQKKIKKARYDFLCPQLRGQKFGLLPAQCKNTLIMSNNSTLANQLEDYEHLLWIYPGYKSGDENGLVDSKSILVKEAVNKQKIIFLNGYGCCCTLTVDMIILLKNAFKQ</sequence>
<protein>
    <submittedName>
        <fullName evidence="1">Uncharacterized protein</fullName>
    </submittedName>
</protein>
<accession>A0A075ASA9</accession>
<proteinExistence type="predicted"/>
<gene>
    <name evidence="1" type="ORF">O9G_003119</name>
</gene>
<reference evidence="1 2" key="1">
    <citation type="journal article" date="2013" name="Curr. Biol.">
        <title>Shared signatures of parasitism and phylogenomics unite Cryptomycota and microsporidia.</title>
        <authorList>
            <person name="James T.Y."/>
            <person name="Pelin A."/>
            <person name="Bonen L."/>
            <person name="Ahrendt S."/>
            <person name="Sain D."/>
            <person name="Corradi N."/>
            <person name="Stajich J.E."/>
        </authorList>
    </citation>
    <scope>NUCLEOTIDE SEQUENCE [LARGE SCALE GENOMIC DNA]</scope>
    <source>
        <strain evidence="1 2">CSF55</strain>
    </source>
</reference>
<dbReference type="EMBL" id="KE561074">
    <property type="protein sequence ID" value="EPZ33123.1"/>
    <property type="molecule type" value="Genomic_DNA"/>
</dbReference>